<dbReference type="SMART" id="SM00463">
    <property type="entry name" value="SMR"/>
    <property type="match status" value="1"/>
</dbReference>
<dbReference type="Pfam" id="PF13671">
    <property type="entry name" value="AAA_33"/>
    <property type="match status" value="1"/>
</dbReference>
<dbReference type="GO" id="GO:0043130">
    <property type="term" value="F:ubiquitin binding"/>
    <property type="evidence" value="ECO:0007669"/>
    <property type="project" value="InterPro"/>
</dbReference>
<evidence type="ECO:0000259" key="3">
    <source>
        <dbReference type="PROSITE" id="PS51140"/>
    </source>
</evidence>
<evidence type="ECO:0000256" key="1">
    <source>
        <dbReference type="SAM" id="MobiDB-lite"/>
    </source>
</evidence>
<keyword evidence="5" id="KW-1185">Reference proteome</keyword>
<dbReference type="SUPFAM" id="SSF160443">
    <property type="entry name" value="SMR domain-like"/>
    <property type="match status" value="1"/>
</dbReference>
<evidence type="ECO:0000313" key="4">
    <source>
        <dbReference type="EMBL" id="KAK3930418.1"/>
    </source>
</evidence>
<feature type="region of interest" description="Disordered" evidence="1">
    <location>
        <begin position="79"/>
        <end position="125"/>
    </location>
</feature>
<gene>
    <name evidence="4" type="ORF">KUF71_005152</name>
</gene>
<reference evidence="4" key="2">
    <citation type="journal article" date="2023" name="BMC Genomics">
        <title>Pest status, molecular evolution, and epigenetic factors derived from the genome assembly of Frankliniella fusca, a thysanopteran phytovirus vector.</title>
        <authorList>
            <person name="Catto M.A."/>
            <person name="Labadie P.E."/>
            <person name="Jacobson A.L."/>
            <person name="Kennedy G.G."/>
            <person name="Srinivasan R."/>
            <person name="Hunt B.G."/>
        </authorList>
    </citation>
    <scope>NUCLEOTIDE SEQUENCE</scope>
    <source>
        <strain evidence="4">PL_HMW_Pooled</strain>
    </source>
</reference>
<organism evidence="4 5">
    <name type="scientific">Frankliniella fusca</name>
    <dbReference type="NCBI Taxonomy" id="407009"/>
    <lineage>
        <taxon>Eukaryota</taxon>
        <taxon>Metazoa</taxon>
        <taxon>Ecdysozoa</taxon>
        <taxon>Arthropoda</taxon>
        <taxon>Hexapoda</taxon>
        <taxon>Insecta</taxon>
        <taxon>Pterygota</taxon>
        <taxon>Neoptera</taxon>
        <taxon>Paraneoptera</taxon>
        <taxon>Thysanoptera</taxon>
        <taxon>Terebrantia</taxon>
        <taxon>Thripoidea</taxon>
        <taxon>Thripidae</taxon>
        <taxon>Frankliniella</taxon>
    </lineage>
</organism>
<dbReference type="GO" id="GO:0005634">
    <property type="term" value="C:nucleus"/>
    <property type="evidence" value="ECO:0007669"/>
    <property type="project" value="TreeGrafter"/>
</dbReference>
<feature type="compositionally biased region" description="Polar residues" evidence="1">
    <location>
        <begin position="852"/>
        <end position="861"/>
    </location>
</feature>
<dbReference type="EMBL" id="JAHWGI010001411">
    <property type="protein sequence ID" value="KAK3930418.1"/>
    <property type="molecule type" value="Genomic_DNA"/>
</dbReference>
<feature type="compositionally biased region" description="Acidic residues" evidence="1">
    <location>
        <begin position="822"/>
        <end position="845"/>
    </location>
</feature>
<feature type="region of interest" description="Disordered" evidence="1">
    <location>
        <begin position="910"/>
        <end position="941"/>
    </location>
</feature>
<dbReference type="PROSITE" id="PS51140">
    <property type="entry name" value="CUE"/>
    <property type="match status" value="1"/>
</dbReference>
<dbReference type="Proteomes" id="UP001219518">
    <property type="component" value="Unassembled WGS sequence"/>
</dbReference>
<feature type="compositionally biased region" description="Polar residues" evidence="1">
    <location>
        <begin position="23"/>
        <end position="32"/>
    </location>
</feature>
<dbReference type="InterPro" id="IPR052772">
    <property type="entry name" value="Endo/PolyKinase_Domain-Protein"/>
</dbReference>
<protein>
    <submittedName>
        <fullName evidence="4">NEDD4-binding protein 2-like 1</fullName>
    </submittedName>
</protein>
<dbReference type="Gene3D" id="3.30.1370.110">
    <property type="match status" value="1"/>
</dbReference>
<feature type="domain" description="Smr" evidence="2">
    <location>
        <begin position="1242"/>
        <end position="1324"/>
    </location>
</feature>
<accession>A0AAE1HZV0</accession>
<feature type="region of interest" description="Disordered" evidence="1">
    <location>
        <begin position="1"/>
        <end position="35"/>
    </location>
</feature>
<dbReference type="InterPro" id="IPR036063">
    <property type="entry name" value="Smr_dom_sf"/>
</dbReference>
<dbReference type="PROSITE" id="PS50828">
    <property type="entry name" value="SMR"/>
    <property type="match status" value="1"/>
</dbReference>
<dbReference type="PANTHER" id="PTHR46535">
    <property type="entry name" value="NEDD4-BINDING PROTEIN 2"/>
    <property type="match status" value="1"/>
</dbReference>
<comment type="caution">
    <text evidence="4">The sequence shown here is derived from an EMBL/GenBank/DDBJ whole genome shotgun (WGS) entry which is preliminary data.</text>
</comment>
<feature type="region of interest" description="Disordered" evidence="1">
    <location>
        <begin position="601"/>
        <end position="631"/>
    </location>
</feature>
<feature type="region of interest" description="Disordered" evidence="1">
    <location>
        <begin position="822"/>
        <end position="867"/>
    </location>
</feature>
<dbReference type="PANTHER" id="PTHR46535:SF1">
    <property type="entry name" value="NEDD4-BINDING PROTEIN 2"/>
    <property type="match status" value="1"/>
</dbReference>
<reference evidence="4" key="1">
    <citation type="submission" date="2021-07" db="EMBL/GenBank/DDBJ databases">
        <authorList>
            <person name="Catto M.A."/>
            <person name="Jacobson A."/>
            <person name="Kennedy G."/>
            <person name="Labadie P."/>
            <person name="Hunt B.G."/>
            <person name="Srinivasan R."/>
        </authorList>
    </citation>
    <scope>NUCLEOTIDE SEQUENCE</scope>
    <source>
        <strain evidence="4">PL_HMW_Pooled</strain>
        <tissue evidence="4">Head</tissue>
    </source>
</reference>
<dbReference type="InterPro" id="IPR027417">
    <property type="entry name" value="P-loop_NTPase"/>
</dbReference>
<dbReference type="SUPFAM" id="SSF52540">
    <property type="entry name" value="P-loop containing nucleoside triphosphate hydrolases"/>
    <property type="match status" value="1"/>
</dbReference>
<feature type="domain" description="CUE" evidence="3">
    <location>
        <begin position="769"/>
        <end position="812"/>
    </location>
</feature>
<dbReference type="GO" id="GO:0004519">
    <property type="term" value="F:endonuclease activity"/>
    <property type="evidence" value="ECO:0007669"/>
    <property type="project" value="TreeGrafter"/>
</dbReference>
<feature type="compositionally biased region" description="Low complexity" evidence="1">
    <location>
        <begin position="79"/>
        <end position="100"/>
    </location>
</feature>
<feature type="compositionally biased region" description="Polar residues" evidence="1">
    <location>
        <begin position="108"/>
        <end position="125"/>
    </location>
</feature>
<feature type="compositionally biased region" description="Basic and acidic residues" evidence="1">
    <location>
        <begin position="603"/>
        <end position="618"/>
    </location>
</feature>
<evidence type="ECO:0000259" key="2">
    <source>
        <dbReference type="PROSITE" id="PS50828"/>
    </source>
</evidence>
<dbReference type="InterPro" id="IPR002625">
    <property type="entry name" value="Smr_dom"/>
</dbReference>
<name>A0AAE1HZV0_9NEOP</name>
<sequence length="1335" mass="149031">MNRSRPVGALGGGGWEAGSPPGTSANDQSSNHSQKEKVLADMYDLFLDTLEAGVIACVVESCNFNHKKSFDALIEMAGTSNPTTQSSSSLSREISSTSPTQELRKSSGLPQRNLSAASTQPTYQIESSSLPLNVNGFGRLRNTPGPPTANHYFPARKKKTVENSSAFGIGRLRWYIENEYRIMVLLRGCPGAGKSHLARGLVLSYRGNPKDFIFSTDDYFFKNNVYKFDPRSLSDAHGWNQRRCLNHAREGLSPIFIDNTNTELWEMTVYASIAVNHGYAIVILEPDTPWAENLNELAKRNQHGVPKDKIRQMLERYNRGVTVKGLLDSTGLKYAKPPPQRAEKSLLKLITAEDHGSLRENQTKTTTSISKSTVRNGEHIVRESMASTILPGEFYFGPNVHKNVDLLPSHSANQEVKDERFVSIKAENENVDLVMQKEDSNGNGMDTESIAVENSDMIEREALKVNNSSINEGNCSKADDLEPSIESLEEINSKATFKTQMPLSILEGGGTKYSPENLVSSDESANLKIITPENVCQLDVGSGDGLHSMLESKENSNDYFDLSSHGNHINNAKEETSTRNPNGLITLSSFSKILADVSSRWSESPDRAQREKAAENEPVHNSTPKPPRSFSMKNIQDYCNSVKDMNAASENEASGYSCTENSAVSWQPIESENFHQDTSHSPLHVPCSDQRSKFKKFDVSDKETNTNHADFFFLNNYSFGHQEDGVRVLKTCDRDINEGRVVSSNRVPLKLMLDKSTLTENDYEGEPKSKQEKIKELLRLFPKMSSASIKELLKQCDWDVNYVSNLLLDDTDYATPSLILDENNDADSEVESSSEEEVPADNEADKEDKTVCDNSMSTDIPSSDDILPSRNVKEEAEEVKRHIELSFDFNERCYSPHTLAIKNLRRGKREGAIPKTPSMPLGETEILPVESPPEASDSSDEGNETLEFIIGKDFIQQLVDKFGGSNLRTKDVSPVVKFPLDLARQIYEIIFAASSSEDEEDDGDIAMKLQCEEDERMARQLYEEMLRNNGCAANSSPPQLREIMDMELAQAIYRADVDSLSTNSPDTIANVLAKRLLEENYSHIDKKALHDIFLSCNCSFENTVKTLQEALSPDYPEKERKAAVQQAAAQDRQKNYVGNSQGWDFSERHHSIENSIGIENPWELSDPKAAYNTYREKADEFLKERDLMYCKANEAFKRKERSVAAYYAKLGEVHGKKFQHASAMAAAALAAAQGDSLSTDVLDLHHFKVAEAVTVFDLYMDHHIRKLLEDGLPQKSLDIITGRGQHSLHGKPRIKPAISNRAKKRNLRCQQAPSNPGVLRIWVTSSSYLSHEVPE</sequence>
<evidence type="ECO:0000313" key="5">
    <source>
        <dbReference type="Proteomes" id="UP001219518"/>
    </source>
</evidence>
<dbReference type="InterPro" id="IPR003892">
    <property type="entry name" value="CUE"/>
</dbReference>
<proteinExistence type="predicted"/>
<dbReference type="Gene3D" id="3.40.50.300">
    <property type="entry name" value="P-loop containing nucleotide triphosphate hydrolases"/>
    <property type="match status" value="1"/>
</dbReference>